<accession>A0A1I5WYL5</accession>
<organism evidence="3 4">
    <name type="scientific">Amycolatopsis arida</name>
    <dbReference type="NCBI Taxonomy" id="587909"/>
    <lineage>
        <taxon>Bacteria</taxon>
        <taxon>Bacillati</taxon>
        <taxon>Actinomycetota</taxon>
        <taxon>Actinomycetes</taxon>
        <taxon>Pseudonocardiales</taxon>
        <taxon>Pseudonocardiaceae</taxon>
        <taxon>Amycolatopsis</taxon>
    </lineage>
</organism>
<evidence type="ECO:0000256" key="1">
    <source>
        <dbReference type="SAM" id="MobiDB-lite"/>
    </source>
</evidence>
<evidence type="ECO:0000256" key="2">
    <source>
        <dbReference type="SAM" id="Phobius"/>
    </source>
</evidence>
<gene>
    <name evidence="3" type="ORF">SAMN05421810_105337</name>
</gene>
<keyword evidence="2" id="KW-1133">Transmembrane helix</keyword>
<feature type="transmembrane region" description="Helical" evidence="2">
    <location>
        <begin position="58"/>
        <end position="77"/>
    </location>
</feature>
<dbReference type="Proteomes" id="UP000198727">
    <property type="component" value="Unassembled WGS sequence"/>
</dbReference>
<dbReference type="STRING" id="587909.SAMN05421810_105337"/>
<feature type="region of interest" description="Disordered" evidence="1">
    <location>
        <begin position="1"/>
        <end position="21"/>
    </location>
</feature>
<evidence type="ECO:0000313" key="3">
    <source>
        <dbReference type="EMBL" id="SFQ24711.1"/>
    </source>
</evidence>
<feature type="transmembrane region" description="Helical" evidence="2">
    <location>
        <begin position="28"/>
        <end position="46"/>
    </location>
</feature>
<keyword evidence="2" id="KW-0472">Membrane</keyword>
<dbReference type="EMBL" id="FOWW01000005">
    <property type="protein sequence ID" value="SFQ24711.1"/>
    <property type="molecule type" value="Genomic_DNA"/>
</dbReference>
<evidence type="ECO:0000313" key="4">
    <source>
        <dbReference type="Proteomes" id="UP000198727"/>
    </source>
</evidence>
<feature type="compositionally biased region" description="Low complexity" evidence="1">
    <location>
        <begin position="7"/>
        <end position="19"/>
    </location>
</feature>
<keyword evidence="4" id="KW-1185">Reference proteome</keyword>
<protein>
    <submittedName>
        <fullName evidence="3">Uncharacterized protein</fullName>
    </submittedName>
</protein>
<sequence>MADGDIGTETETTGTTGTEPRQRHRVDLFTLLAGVAALLVSGYLLADGDRWLPDLDLRWVLAGGAVFVGVLMLTASARRR</sequence>
<dbReference type="AlphaFoldDB" id="A0A1I5WYL5"/>
<name>A0A1I5WYL5_9PSEU</name>
<keyword evidence="2" id="KW-0812">Transmembrane</keyword>
<reference evidence="4" key="1">
    <citation type="submission" date="2016-10" db="EMBL/GenBank/DDBJ databases">
        <authorList>
            <person name="Varghese N."/>
            <person name="Submissions S."/>
        </authorList>
    </citation>
    <scope>NUCLEOTIDE SEQUENCE [LARGE SCALE GENOMIC DNA]</scope>
    <source>
        <strain evidence="4">CGMCC 4.5579</strain>
    </source>
</reference>
<dbReference type="RefSeq" id="WP_243859587.1">
    <property type="nucleotide sequence ID" value="NZ_FOWW01000005.1"/>
</dbReference>
<proteinExistence type="predicted"/>